<feature type="region of interest" description="Disordered" evidence="1">
    <location>
        <begin position="80"/>
        <end position="99"/>
    </location>
</feature>
<keyword evidence="3" id="KW-1185">Reference proteome</keyword>
<dbReference type="RefSeq" id="WP_122106833.1">
    <property type="nucleotide sequence ID" value="NZ_JBHSKV010000003.1"/>
</dbReference>
<evidence type="ECO:0000256" key="1">
    <source>
        <dbReference type="SAM" id="MobiDB-lite"/>
    </source>
</evidence>
<dbReference type="AlphaFoldDB" id="A0ABD5QNM3"/>
<comment type="caution">
    <text evidence="2">The sequence shown here is derived from an EMBL/GenBank/DDBJ whole genome shotgun (WGS) entry which is preliminary data.</text>
</comment>
<evidence type="ECO:0000313" key="3">
    <source>
        <dbReference type="Proteomes" id="UP001596145"/>
    </source>
</evidence>
<accession>A0ABD5QNM3</accession>
<dbReference type="Proteomes" id="UP001596145">
    <property type="component" value="Unassembled WGS sequence"/>
</dbReference>
<reference evidence="2 3" key="1">
    <citation type="journal article" date="2019" name="Int. J. Syst. Evol. Microbiol.">
        <title>The Global Catalogue of Microorganisms (GCM) 10K type strain sequencing project: providing services to taxonomists for standard genome sequencing and annotation.</title>
        <authorList>
            <consortium name="The Broad Institute Genomics Platform"/>
            <consortium name="The Broad Institute Genome Sequencing Center for Infectious Disease"/>
            <person name="Wu L."/>
            <person name="Ma J."/>
        </authorList>
    </citation>
    <scope>NUCLEOTIDE SEQUENCE [LARGE SCALE GENOMIC DNA]</scope>
    <source>
        <strain evidence="2 3">CGMCC 1.16026</strain>
    </source>
</reference>
<proteinExistence type="predicted"/>
<evidence type="ECO:0000313" key="2">
    <source>
        <dbReference type="EMBL" id="MFC5133747.1"/>
    </source>
</evidence>
<dbReference type="EMBL" id="JBHSKV010000003">
    <property type="protein sequence ID" value="MFC5133747.1"/>
    <property type="molecule type" value="Genomic_DNA"/>
</dbReference>
<protein>
    <submittedName>
        <fullName evidence="2">Uncharacterized protein</fullName>
    </submittedName>
</protein>
<sequence length="166" mass="19365">MVVHEPTKEYAPDPGNELYTDVRKARLKQIIETPLDERISYASWPETVAYLEPASKDRRYTTKDFEEAYRHSLRTYLDEWTPLDPDDQPEPLCNDPDLDDAQAGALGELRYGIKKDRDKYFVDNVYDDLAIETVPEEFWLNHYEQQADQTHINEYSQAALAGFTDL</sequence>
<name>A0ABD5QNM3_9EURY</name>
<gene>
    <name evidence="2" type="ORF">ACFPJA_03255</name>
</gene>
<organism evidence="2 3">
    <name type="scientific">Halorubrum glutamatedens</name>
    <dbReference type="NCBI Taxonomy" id="2707018"/>
    <lineage>
        <taxon>Archaea</taxon>
        <taxon>Methanobacteriati</taxon>
        <taxon>Methanobacteriota</taxon>
        <taxon>Stenosarchaea group</taxon>
        <taxon>Halobacteria</taxon>
        <taxon>Halobacteriales</taxon>
        <taxon>Haloferacaceae</taxon>
        <taxon>Halorubrum</taxon>
    </lineage>
</organism>